<evidence type="ECO:0000313" key="4">
    <source>
        <dbReference type="Proteomes" id="UP001164693"/>
    </source>
</evidence>
<gene>
    <name evidence="3" type="ORF">M6B22_04095</name>
</gene>
<dbReference type="Pfam" id="PF13466">
    <property type="entry name" value="STAS_2"/>
    <property type="match status" value="1"/>
</dbReference>
<dbReference type="PROSITE" id="PS50801">
    <property type="entry name" value="STAS"/>
    <property type="match status" value="1"/>
</dbReference>
<keyword evidence="4" id="KW-1185">Reference proteome</keyword>
<dbReference type="RefSeq" id="WP_269444500.1">
    <property type="nucleotide sequence ID" value="NZ_CP097463.1"/>
</dbReference>
<name>A0ABY7K2X7_9ACTN</name>
<dbReference type="Gene3D" id="3.30.750.24">
    <property type="entry name" value="STAS domain"/>
    <property type="match status" value="1"/>
</dbReference>
<dbReference type="InterPro" id="IPR036513">
    <property type="entry name" value="STAS_dom_sf"/>
</dbReference>
<evidence type="ECO:0000313" key="3">
    <source>
        <dbReference type="EMBL" id="WAX57952.1"/>
    </source>
</evidence>
<feature type="domain" description="STAS" evidence="2">
    <location>
        <begin position="48"/>
        <end position="134"/>
    </location>
</feature>
<reference evidence="3" key="1">
    <citation type="submission" date="2022-05" db="EMBL/GenBank/DDBJ databases">
        <title>Jatrophihabitans sp. SB3-54 whole genome sequence.</title>
        <authorList>
            <person name="Suh M.K."/>
            <person name="Eom M.K."/>
            <person name="Kim J.S."/>
            <person name="Kim H.S."/>
            <person name="Do H.E."/>
            <person name="Shin Y.K."/>
            <person name="Lee J.-S."/>
        </authorList>
    </citation>
    <scope>NUCLEOTIDE SEQUENCE</scope>
    <source>
        <strain evidence="3">SB3-54</strain>
    </source>
</reference>
<proteinExistence type="predicted"/>
<dbReference type="InterPro" id="IPR002645">
    <property type="entry name" value="STAS_dom"/>
</dbReference>
<organism evidence="3 4">
    <name type="scientific">Jatrophihabitans cynanchi</name>
    <dbReference type="NCBI Taxonomy" id="2944128"/>
    <lineage>
        <taxon>Bacteria</taxon>
        <taxon>Bacillati</taxon>
        <taxon>Actinomycetota</taxon>
        <taxon>Actinomycetes</taxon>
        <taxon>Jatrophihabitantales</taxon>
        <taxon>Jatrophihabitantaceae</taxon>
        <taxon>Jatrophihabitans</taxon>
    </lineage>
</organism>
<dbReference type="Proteomes" id="UP001164693">
    <property type="component" value="Chromosome"/>
</dbReference>
<dbReference type="SUPFAM" id="SSF52091">
    <property type="entry name" value="SpoIIaa-like"/>
    <property type="match status" value="1"/>
</dbReference>
<dbReference type="InterPro" id="IPR058548">
    <property type="entry name" value="MlaB-like_STAS"/>
</dbReference>
<dbReference type="CDD" id="cd07043">
    <property type="entry name" value="STAS_anti-anti-sigma_factors"/>
    <property type="match status" value="1"/>
</dbReference>
<dbReference type="EMBL" id="CP097463">
    <property type="protein sequence ID" value="WAX57952.1"/>
    <property type="molecule type" value="Genomic_DNA"/>
</dbReference>
<sequence>MSSLPDTLRRRVATPSPPVREAPLEPASTPAEPISGLAVRLDRSERRVTVSGELDLATVPRLNDVMSLLLHVNPGDSTIDVAGLSFIDAAGLSCLVAQSKLLAAVGAKISIVGAIPRLRRVFDIVSIGDLLQAP</sequence>
<accession>A0ABY7K2X7</accession>
<feature type="region of interest" description="Disordered" evidence="1">
    <location>
        <begin position="1"/>
        <end position="33"/>
    </location>
</feature>
<evidence type="ECO:0000259" key="2">
    <source>
        <dbReference type="PROSITE" id="PS50801"/>
    </source>
</evidence>
<protein>
    <submittedName>
        <fullName evidence="3">STAS domain-containing protein</fullName>
    </submittedName>
</protein>
<evidence type="ECO:0000256" key="1">
    <source>
        <dbReference type="SAM" id="MobiDB-lite"/>
    </source>
</evidence>